<reference evidence="2 3" key="1">
    <citation type="submission" date="2016-10" db="EMBL/GenBank/DDBJ databases">
        <authorList>
            <person name="de Groot N.N."/>
        </authorList>
    </citation>
    <scope>NUCLEOTIDE SEQUENCE [LARGE SCALE GENOMIC DNA]</scope>
    <source>
        <strain evidence="2 3">CGMCC 1.10267</strain>
    </source>
</reference>
<gene>
    <name evidence="2" type="ORF">SAMN04487974_103135</name>
</gene>
<dbReference type="Proteomes" id="UP000199495">
    <property type="component" value="Unassembled WGS sequence"/>
</dbReference>
<evidence type="ECO:0008006" key="4">
    <source>
        <dbReference type="Google" id="ProtNLM"/>
    </source>
</evidence>
<evidence type="ECO:0000313" key="2">
    <source>
        <dbReference type="EMBL" id="SDG48231.1"/>
    </source>
</evidence>
<accession>A0A1G7ULX1</accession>
<protein>
    <recommendedName>
        <fullName evidence="4">Holin-X, holin superfamily III</fullName>
    </recommendedName>
</protein>
<feature type="transmembrane region" description="Helical" evidence="1">
    <location>
        <begin position="57"/>
        <end position="82"/>
    </location>
</feature>
<name>A0A1G7ULX1_9HYPH</name>
<keyword evidence="3" id="KW-1185">Reference proteome</keyword>
<organism evidence="2 3">
    <name type="scientific">Pelagibacterium luteolum</name>
    <dbReference type="NCBI Taxonomy" id="440168"/>
    <lineage>
        <taxon>Bacteria</taxon>
        <taxon>Pseudomonadati</taxon>
        <taxon>Pseudomonadota</taxon>
        <taxon>Alphaproteobacteria</taxon>
        <taxon>Hyphomicrobiales</taxon>
        <taxon>Devosiaceae</taxon>
        <taxon>Pelagibacterium</taxon>
    </lineage>
</organism>
<evidence type="ECO:0000313" key="3">
    <source>
        <dbReference type="Proteomes" id="UP000199495"/>
    </source>
</evidence>
<dbReference type="EMBL" id="FNCS01000003">
    <property type="protein sequence ID" value="SDG48231.1"/>
    <property type="molecule type" value="Genomic_DNA"/>
</dbReference>
<keyword evidence="1" id="KW-0812">Transmembrane</keyword>
<sequence>MALIAPFAAVTGRASSAVRSAGQTVVAYVLIGLLGLGGTAFLLAALFIWLAAATDPLAASLILGTAMLAIAGITLAVISAGASRRKRERRRSSTDAAMMASTLSLATTGLKLASRVRGPLLIPALAAIAAGWYLSRSGGDDD</sequence>
<feature type="transmembrane region" description="Helical" evidence="1">
    <location>
        <begin position="25"/>
        <end position="51"/>
    </location>
</feature>
<dbReference type="AlphaFoldDB" id="A0A1G7ULX1"/>
<proteinExistence type="predicted"/>
<dbReference type="RefSeq" id="WP_090594095.1">
    <property type="nucleotide sequence ID" value="NZ_FNCS01000003.1"/>
</dbReference>
<dbReference type="STRING" id="440168.SAMN04487974_103135"/>
<keyword evidence="1" id="KW-1133">Transmembrane helix</keyword>
<evidence type="ECO:0000256" key="1">
    <source>
        <dbReference type="SAM" id="Phobius"/>
    </source>
</evidence>
<keyword evidence="1" id="KW-0472">Membrane</keyword>
<feature type="transmembrane region" description="Helical" evidence="1">
    <location>
        <begin position="118"/>
        <end position="135"/>
    </location>
</feature>